<dbReference type="PANTHER" id="PTHR33293">
    <property type="entry name" value="INSERTION ELEMENT IS1 1 PROTEIN INSB-RELATED"/>
    <property type="match status" value="1"/>
</dbReference>
<dbReference type="Proteomes" id="UP000056255">
    <property type="component" value="Chromosome"/>
</dbReference>
<dbReference type="PATRIC" id="fig|43687.5.peg.1064"/>
<protein>
    <submittedName>
        <fullName evidence="2">Insertion element protein</fullName>
    </submittedName>
</protein>
<organism evidence="2 9">
    <name type="scientific">Metallosphaera sedula</name>
    <dbReference type="NCBI Taxonomy" id="43687"/>
    <lineage>
        <taxon>Archaea</taxon>
        <taxon>Thermoproteota</taxon>
        <taxon>Thermoprotei</taxon>
        <taxon>Sulfolobales</taxon>
        <taxon>Sulfolobaceae</taxon>
        <taxon>Metallosphaera</taxon>
    </lineage>
</organism>
<dbReference type="EMBL" id="CP012175">
    <property type="protein sequence ID" value="AKV80814.1"/>
    <property type="molecule type" value="Genomic_DNA"/>
</dbReference>
<gene>
    <name evidence="1" type="ORF">MsedA_1040</name>
    <name evidence="2" type="ORF">MsedB_1042</name>
    <name evidence="3" type="ORF">MsedC_1040</name>
    <name evidence="4" type="ORF">MsedD_1041</name>
    <name evidence="5" type="ORF">MsedE_1041</name>
</gene>
<evidence type="ECO:0000313" key="10">
    <source>
        <dbReference type="Proteomes" id="UP000068832"/>
    </source>
</evidence>
<accession>A0A0K1SP23</accession>
<reference evidence="5 6" key="2">
    <citation type="submission" date="2015-07" db="EMBL/GenBank/DDBJ databases">
        <title>Physiological, transcriptional responses and genome re-sequencing of acid resistant extremely thermoacidophilic Metallosphaera sedula SARC-M1.</title>
        <authorList>
            <person name="Ai C."/>
            <person name="McCarthy S."/>
            <person name="Eckrich V."/>
            <person name="Rudrappa D."/>
            <person name="Qiu G."/>
            <person name="Blum P."/>
        </authorList>
    </citation>
    <scope>NUCLEOTIDE SEQUENCE [LARGE SCALE GENOMIC DNA]</scope>
    <source>
        <strain evidence="5 6">SARC-M1</strain>
    </source>
</reference>
<evidence type="ECO:0000313" key="7">
    <source>
        <dbReference type="Proteomes" id="UP000061362"/>
    </source>
</evidence>
<reference evidence="7 8" key="1">
    <citation type="journal article" date="2015" name="Genome Announc.">
        <title>Complete Genome Sequences of Evolved Arsenate-Resistant Metallosphaera sedula Strains.</title>
        <authorList>
            <person name="Ai C."/>
            <person name="McCarthy S."/>
            <person name="Schackwitz W."/>
            <person name="Martin J."/>
            <person name="Lipzen A."/>
            <person name="Blum P."/>
        </authorList>
    </citation>
    <scope>NUCLEOTIDE SEQUENCE [LARGE SCALE GENOMIC DNA]</scope>
    <source>
        <strain evidence="3 8">ARS120-1</strain>
        <strain evidence="4 7">ARS120-2</strain>
        <strain evidence="1 10">ARS50-1</strain>
        <strain evidence="2 9">ARS50-2</strain>
    </source>
</reference>
<dbReference type="Proteomes" id="UP000061362">
    <property type="component" value="Chromosome"/>
</dbReference>
<proteinExistence type="predicted"/>
<evidence type="ECO:0000313" key="1">
    <source>
        <dbReference type="EMBL" id="AKV74078.1"/>
    </source>
</evidence>
<dbReference type="EMBL" id="CP012176">
    <property type="protein sequence ID" value="AKV83057.1"/>
    <property type="molecule type" value="Genomic_DNA"/>
</dbReference>
<sequence length="85" mass="9645">MGKRGRKPVYREISCPSCGRNHVVKKGKSRGKQEYCRNCGRQLVDGATHRYDKSVRERTLKMYAVGMGMRAISRVLQVPLGTVFT</sequence>
<dbReference type="Proteomes" id="UP000068832">
    <property type="component" value="Chromosome"/>
</dbReference>
<evidence type="ECO:0000313" key="5">
    <source>
        <dbReference type="EMBL" id="AKV83057.1"/>
    </source>
</evidence>
<dbReference type="InterPro" id="IPR051354">
    <property type="entry name" value="Transposase_27_IS1"/>
</dbReference>
<evidence type="ECO:0000313" key="2">
    <source>
        <dbReference type="EMBL" id="AKV76318.1"/>
    </source>
</evidence>
<evidence type="ECO:0000313" key="3">
    <source>
        <dbReference type="EMBL" id="AKV78569.1"/>
    </source>
</evidence>
<dbReference type="PANTHER" id="PTHR33293:SF1">
    <property type="entry name" value="INSERTION ELEMENT IS1 1 PROTEIN INSB-RELATED"/>
    <property type="match status" value="1"/>
</dbReference>
<evidence type="ECO:0000313" key="8">
    <source>
        <dbReference type="Proteomes" id="UP000062398"/>
    </source>
</evidence>
<dbReference type="Proteomes" id="UP000062475">
    <property type="component" value="Chromosome"/>
</dbReference>
<dbReference type="AlphaFoldDB" id="A0A0K1SP23"/>
<dbReference type="Proteomes" id="UP000062398">
    <property type="component" value="Chromosome"/>
</dbReference>
<evidence type="ECO:0000313" key="6">
    <source>
        <dbReference type="Proteomes" id="UP000056255"/>
    </source>
</evidence>
<evidence type="ECO:0000313" key="4">
    <source>
        <dbReference type="EMBL" id="AKV80814.1"/>
    </source>
</evidence>
<evidence type="ECO:0000313" key="9">
    <source>
        <dbReference type="Proteomes" id="UP000062475"/>
    </source>
</evidence>
<dbReference type="EMBL" id="CP012172">
    <property type="protein sequence ID" value="AKV74078.1"/>
    <property type="molecule type" value="Genomic_DNA"/>
</dbReference>
<dbReference type="EMBL" id="CP012174">
    <property type="protein sequence ID" value="AKV78569.1"/>
    <property type="molecule type" value="Genomic_DNA"/>
</dbReference>
<name>A0A0K1SP23_9CREN</name>
<dbReference type="EMBL" id="CP012173">
    <property type="protein sequence ID" value="AKV76318.1"/>
    <property type="molecule type" value="Genomic_DNA"/>
</dbReference>